<evidence type="ECO:0000256" key="5">
    <source>
        <dbReference type="SAM" id="Phobius"/>
    </source>
</evidence>
<keyword evidence="3 5" id="KW-1133">Transmembrane helix</keyword>
<dbReference type="InterPro" id="IPR020846">
    <property type="entry name" value="MFS_dom"/>
</dbReference>
<organism evidence="7 8">
    <name type="scientific">Pseudonocardia halophobica</name>
    <dbReference type="NCBI Taxonomy" id="29401"/>
    <lineage>
        <taxon>Bacteria</taxon>
        <taxon>Bacillati</taxon>
        <taxon>Actinomycetota</taxon>
        <taxon>Actinomycetes</taxon>
        <taxon>Pseudonocardiales</taxon>
        <taxon>Pseudonocardiaceae</taxon>
        <taxon>Pseudonocardia</taxon>
    </lineage>
</organism>
<accession>A0A9W6KZE0</accession>
<dbReference type="GO" id="GO:0005886">
    <property type="term" value="C:plasma membrane"/>
    <property type="evidence" value="ECO:0007669"/>
    <property type="project" value="UniProtKB-SubCell"/>
</dbReference>
<proteinExistence type="predicted"/>
<evidence type="ECO:0000256" key="4">
    <source>
        <dbReference type="ARBA" id="ARBA00023136"/>
    </source>
</evidence>
<evidence type="ECO:0000313" key="7">
    <source>
        <dbReference type="EMBL" id="GLL09260.1"/>
    </source>
</evidence>
<dbReference type="RefSeq" id="WP_231498076.1">
    <property type="nucleotide sequence ID" value="NZ_BAAAUZ010000015.1"/>
</dbReference>
<evidence type="ECO:0000256" key="3">
    <source>
        <dbReference type="ARBA" id="ARBA00022989"/>
    </source>
</evidence>
<dbReference type="EMBL" id="BSFQ01000001">
    <property type="protein sequence ID" value="GLL09260.1"/>
    <property type="molecule type" value="Genomic_DNA"/>
</dbReference>
<keyword evidence="2 5" id="KW-0812">Transmembrane</keyword>
<feature type="transmembrane region" description="Helical" evidence="5">
    <location>
        <begin position="222"/>
        <end position="244"/>
    </location>
</feature>
<feature type="transmembrane region" description="Helical" evidence="5">
    <location>
        <begin position="369"/>
        <end position="392"/>
    </location>
</feature>
<feature type="transmembrane region" description="Helical" evidence="5">
    <location>
        <begin position="284"/>
        <end position="301"/>
    </location>
</feature>
<keyword evidence="8" id="KW-1185">Reference proteome</keyword>
<feature type="transmembrane region" description="Helical" evidence="5">
    <location>
        <begin position="21"/>
        <end position="42"/>
    </location>
</feature>
<feature type="transmembrane region" description="Helical" evidence="5">
    <location>
        <begin position="145"/>
        <end position="168"/>
    </location>
</feature>
<feature type="transmembrane region" description="Helical" evidence="5">
    <location>
        <begin position="48"/>
        <end position="69"/>
    </location>
</feature>
<keyword evidence="4 5" id="KW-0472">Membrane</keyword>
<dbReference type="SUPFAM" id="SSF103473">
    <property type="entry name" value="MFS general substrate transporter"/>
    <property type="match status" value="1"/>
</dbReference>
<dbReference type="PROSITE" id="PS50850">
    <property type="entry name" value="MFS"/>
    <property type="match status" value="1"/>
</dbReference>
<dbReference type="Pfam" id="PF07690">
    <property type="entry name" value="MFS_1"/>
    <property type="match status" value="1"/>
</dbReference>
<feature type="transmembrane region" description="Helical" evidence="5">
    <location>
        <begin position="174"/>
        <end position="193"/>
    </location>
</feature>
<feature type="transmembrane region" description="Helical" evidence="5">
    <location>
        <begin position="105"/>
        <end position="124"/>
    </location>
</feature>
<dbReference type="AlphaFoldDB" id="A0A9W6KZE0"/>
<feature type="transmembrane region" description="Helical" evidence="5">
    <location>
        <begin position="250"/>
        <end position="272"/>
    </location>
</feature>
<dbReference type="Proteomes" id="UP001143463">
    <property type="component" value="Unassembled WGS sequence"/>
</dbReference>
<dbReference type="Gene3D" id="1.20.1250.20">
    <property type="entry name" value="MFS general substrate transporter like domains"/>
    <property type="match status" value="2"/>
</dbReference>
<evidence type="ECO:0000256" key="1">
    <source>
        <dbReference type="ARBA" id="ARBA00004651"/>
    </source>
</evidence>
<protein>
    <submittedName>
        <fullName evidence="7">MFS transporter</fullName>
    </submittedName>
</protein>
<name>A0A9W6KZE0_9PSEU</name>
<feature type="domain" description="Major facilitator superfamily (MFS) profile" evidence="6">
    <location>
        <begin position="218"/>
        <end position="404"/>
    </location>
</feature>
<evidence type="ECO:0000313" key="8">
    <source>
        <dbReference type="Proteomes" id="UP001143463"/>
    </source>
</evidence>
<dbReference type="GO" id="GO:0022857">
    <property type="term" value="F:transmembrane transporter activity"/>
    <property type="evidence" value="ECO:0007669"/>
    <property type="project" value="InterPro"/>
</dbReference>
<evidence type="ECO:0000259" key="6">
    <source>
        <dbReference type="PROSITE" id="PS50850"/>
    </source>
</evidence>
<feature type="transmembrane region" description="Helical" evidence="5">
    <location>
        <begin position="344"/>
        <end position="363"/>
    </location>
</feature>
<comment type="caution">
    <text evidence="7">The sequence shown here is derived from an EMBL/GenBank/DDBJ whole genome shotgun (WGS) entry which is preliminary data.</text>
</comment>
<feature type="transmembrane region" description="Helical" evidence="5">
    <location>
        <begin position="81"/>
        <end position="99"/>
    </location>
</feature>
<feature type="transmembrane region" description="Helical" evidence="5">
    <location>
        <begin position="307"/>
        <end position="332"/>
    </location>
</feature>
<gene>
    <name evidence="7" type="ORF">GCM10017577_04000</name>
</gene>
<sequence>MSVSLADYRAAVTAPGATVPVLTSAVGRFPVAMFSFATLLYVQRESGSFAVAGAVSAGSLVGVALGSVLQGRLMDRRGPSGVLLVVATLFALGAGGLVAAVETRVALPVVVAVALFTGLVMPAMPGASRALWERLVPSGPRREAAYSYEAISLEVFFILGPGVAALLASTPWPGTGTAVAVAATVVGTVGFALSGPVRGSRPLPSTGATLWGAIASPGMRTIALAGLGFGLVVGAVEVGVPAVATGLGEPWLGGALLSAWSVTSVLVGVLYGMRPWPRALHLRMPVLVAGFGVLVLAMWLAGVADSLVLLVIAMLAAGGLITPQTTGHSLIVEVVAPRGAATEAFGWVVTAITVGAAVGQSLAGVVVEAAGASGAFLTGGAAGLLVGAVLWVRRRTIEGTPSAA</sequence>
<reference evidence="7" key="2">
    <citation type="submission" date="2023-01" db="EMBL/GenBank/DDBJ databases">
        <authorList>
            <person name="Sun Q."/>
            <person name="Evtushenko L."/>
        </authorList>
    </citation>
    <scope>NUCLEOTIDE SEQUENCE</scope>
    <source>
        <strain evidence="7">VKM Ac-1069</strain>
    </source>
</reference>
<reference evidence="7" key="1">
    <citation type="journal article" date="2014" name="Int. J. Syst. Evol. Microbiol.">
        <title>Complete genome sequence of Corynebacterium casei LMG S-19264T (=DSM 44701T), isolated from a smear-ripened cheese.</title>
        <authorList>
            <consortium name="US DOE Joint Genome Institute (JGI-PGF)"/>
            <person name="Walter F."/>
            <person name="Albersmeier A."/>
            <person name="Kalinowski J."/>
            <person name="Ruckert C."/>
        </authorList>
    </citation>
    <scope>NUCLEOTIDE SEQUENCE</scope>
    <source>
        <strain evidence="7">VKM Ac-1069</strain>
    </source>
</reference>
<dbReference type="InterPro" id="IPR036259">
    <property type="entry name" value="MFS_trans_sf"/>
</dbReference>
<dbReference type="PANTHER" id="PTHR23542">
    <property type="match status" value="1"/>
</dbReference>
<evidence type="ECO:0000256" key="2">
    <source>
        <dbReference type="ARBA" id="ARBA00022692"/>
    </source>
</evidence>
<comment type="subcellular location">
    <subcellularLocation>
        <location evidence="1">Cell membrane</location>
        <topology evidence="1">Multi-pass membrane protein</topology>
    </subcellularLocation>
</comment>
<dbReference type="PANTHER" id="PTHR23542:SF1">
    <property type="entry name" value="MAJOR FACILITATOR SUPERFAMILY (MFS) PROFILE DOMAIN-CONTAINING PROTEIN"/>
    <property type="match status" value="1"/>
</dbReference>
<dbReference type="InterPro" id="IPR011701">
    <property type="entry name" value="MFS"/>
</dbReference>